<reference evidence="2 3" key="1">
    <citation type="submission" date="2019-12" db="EMBL/GenBank/DDBJ databases">
        <title>Draft Genome Sequences of Six Type Strains of the Genus Massilia.</title>
        <authorList>
            <person name="Miess H."/>
            <person name="Frediansyah A."/>
            <person name="Goeker M."/>
            <person name="Gross H."/>
        </authorList>
    </citation>
    <scope>NUCLEOTIDE SEQUENCE [LARGE SCALE GENOMIC DNA]</scope>
    <source>
        <strain evidence="2 3">DSM 26639</strain>
    </source>
</reference>
<evidence type="ECO:0000313" key="2">
    <source>
        <dbReference type="EMBL" id="QGZ40506.1"/>
    </source>
</evidence>
<keyword evidence="3" id="KW-1185">Reference proteome</keyword>
<dbReference type="Proteomes" id="UP000437862">
    <property type="component" value="Chromosome"/>
</dbReference>
<evidence type="ECO:0000313" key="3">
    <source>
        <dbReference type="Proteomes" id="UP000437862"/>
    </source>
</evidence>
<feature type="signal peptide" evidence="1">
    <location>
        <begin position="1"/>
        <end position="23"/>
    </location>
</feature>
<accession>A0ABX6FTM4</accession>
<dbReference type="RefSeq" id="WP_145877048.1">
    <property type="nucleotide sequence ID" value="NZ_CP046904.1"/>
</dbReference>
<gene>
    <name evidence="2" type="ORF">GO485_16545</name>
</gene>
<keyword evidence="1" id="KW-0732">Signal</keyword>
<feature type="chain" id="PRO_5045894291" evidence="1">
    <location>
        <begin position="24"/>
        <end position="174"/>
    </location>
</feature>
<organism evidence="2 3">
    <name type="scientific">Pseudoduganella flava</name>
    <dbReference type="NCBI Taxonomy" id="871742"/>
    <lineage>
        <taxon>Bacteria</taxon>
        <taxon>Pseudomonadati</taxon>
        <taxon>Pseudomonadota</taxon>
        <taxon>Betaproteobacteria</taxon>
        <taxon>Burkholderiales</taxon>
        <taxon>Oxalobacteraceae</taxon>
        <taxon>Telluria group</taxon>
        <taxon>Pseudoduganella</taxon>
    </lineage>
</organism>
<name>A0ABX6FTM4_9BURK</name>
<sequence length="174" mass="18159">MPAPSAAATAAAFAAAPQLAAFADGHVTGIGMMSATSYEGQPHTVVTSANFQFDTFAPAYLQLGLLDAEIYRGWGGAGDGQFELTISNHGTELFARSFDSLDAAQAFFSGYAVKLGEFGAGSQDLLVTAGFTLHGGAGFAFRYAVGVSPVPEPQTWMLMLLGGTLLMLRRRPRG</sequence>
<proteinExistence type="predicted"/>
<evidence type="ECO:0000256" key="1">
    <source>
        <dbReference type="SAM" id="SignalP"/>
    </source>
</evidence>
<dbReference type="InterPro" id="IPR013424">
    <property type="entry name" value="Ice-binding_C"/>
</dbReference>
<dbReference type="NCBIfam" id="TIGR02595">
    <property type="entry name" value="PEP_CTERM"/>
    <property type="match status" value="1"/>
</dbReference>
<dbReference type="EMBL" id="CP046904">
    <property type="protein sequence ID" value="QGZ40506.1"/>
    <property type="molecule type" value="Genomic_DNA"/>
</dbReference>
<protein>
    <submittedName>
        <fullName evidence="2">PEP-CTERM sorting domain-containing protein</fullName>
    </submittedName>
</protein>